<reference evidence="1 2" key="1">
    <citation type="journal article" date="2019" name="Commun. Biol.">
        <title>The bagworm genome reveals a unique fibroin gene that provides high tensile strength.</title>
        <authorList>
            <person name="Kono N."/>
            <person name="Nakamura H."/>
            <person name="Ohtoshi R."/>
            <person name="Tomita M."/>
            <person name="Numata K."/>
            <person name="Arakawa K."/>
        </authorList>
    </citation>
    <scope>NUCLEOTIDE SEQUENCE [LARGE SCALE GENOMIC DNA]</scope>
</reference>
<keyword evidence="2" id="KW-1185">Reference proteome</keyword>
<proteinExistence type="predicted"/>
<evidence type="ECO:0000313" key="1">
    <source>
        <dbReference type="EMBL" id="GBP94671.1"/>
    </source>
</evidence>
<dbReference type="Proteomes" id="UP000299102">
    <property type="component" value="Unassembled WGS sequence"/>
</dbReference>
<dbReference type="EMBL" id="BGZK01002532">
    <property type="protein sequence ID" value="GBP94671.1"/>
    <property type="molecule type" value="Genomic_DNA"/>
</dbReference>
<comment type="caution">
    <text evidence="1">The sequence shown here is derived from an EMBL/GenBank/DDBJ whole genome shotgun (WGS) entry which is preliminary data.</text>
</comment>
<dbReference type="AlphaFoldDB" id="A0A4C2A149"/>
<evidence type="ECO:0000313" key="2">
    <source>
        <dbReference type="Proteomes" id="UP000299102"/>
    </source>
</evidence>
<sequence length="90" mass="10350">MKFDHADCVHLGDGRSDPCLIYVRGACAGALCSSSITIEHKLKMQTVIIPVRLKVFYSRREAFRSIRPARRLPFRLRAWAVHVRAETKRL</sequence>
<protein>
    <submittedName>
        <fullName evidence="1">Uncharacterized protein</fullName>
    </submittedName>
</protein>
<name>A0A4C2A149_EUMVA</name>
<accession>A0A4C2A149</accession>
<organism evidence="1 2">
    <name type="scientific">Eumeta variegata</name>
    <name type="common">Bagworm moth</name>
    <name type="synonym">Eumeta japonica</name>
    <dbReference type="NCBI Taxonomy" id="151549"/>
    <lineage>
        <taxon>Eukaryota</taxon>
        <taxon>Metazoa</taxon>
        <taxon>Ecdysozoa</taxon>
        <taxon>Arthropoda</taxon>
        <taxon>Hexapoda</taxon>
        <taxon>Insecta</taxon>
        <taxon>Pterygota</taxon>
        <taxon>Neoptera</taxon>
        <taxon>Endopterygota</taxon>
        <taxon>Lepidoptera</taxon>
        <taxon>Glossata</taxon>
        <taxon>Ditrysia</taxon>
        <taxon>Tineoidea</taxon>
        <taxon>Psychidae</taxon>
        <taxon>Oiketicinae</taxon>
        <taxon>Eumeta</taxon>
    </lineage>
</organism>
<gene>
    <name evidence="1" type="ORF">EVAR_69785_1</name>
</gene>